<evidence type="ECO:0000313" key="7">
    <source>
        <dbReference type="EMBL" id="OZM71844.1"/>
    </source>
</evidence>
<feature type="region of interest" description="Disordered" evidence="4">
    <location>
        <begin position="81"/>
        <end position="102"/>
    </location>
</feature>
<dbReference type="GO" id="GO:0016758">
    <property type="term" value="F:hexosyltransferase activity"/>
    <property type="evidence" value="ECO:0007669"/>
    <property type="project" value="UniProtKB-ARBA"/>
</dbReference>
<dbReference type="InParanoid" id="A0A263D072"/>
<dbReference type="InterPro" id="IPR002213">
    <property type="entry name" value="UDP_glucos_trans"/>
</dbReference>
<dbReference type="SUPFAM" id="SSF53756">
    <property type="entry name" value="UDP-Glycosyltransferase/glycogen phosphorylase"/>
    <property type="match status" value="1"/>
</dbReference>
<dbReference type="EMBL" id="NKYE01000011">
    <property type="protein sequence ID" value="OZM71844.1"/>
    <property type="molecule type" value="Genomic_DNA"/>
</dbReference>
<evidence type="ECO:0000256" key="2">
    <source>
        <dbReference type="ARBA" id="ARBA00022676"/>
    </source>
</evidence>
<accession>A0A263D072</accession>
<dbReference type="GO" id="GO:0008194">
    <property type="term" value="F:UDP-glycosyltransferase activity"/>
    <property type="evidence" value="ECO:0007669"/>
    <property type="project" value="InterPro"/>
</dbReference>
<dbReference type="InterPro" id="IPR050426">
    <property type="entry name" value="Glycosyltransferase_28"/>
</dbReference>
<dbReference type="PROSITE" id="PS00375">
    <property type="entry name" value="UDPGT"/>
    <property type="match status" value="1"/>
</dbReference>
<evidence type="ECO:0000256" key="3">
    <source>
        <dbReference type="ARBA" id="ARBA00022679"/>
    </source>
</evidence>
<evidence type="ECO:0000256" key="1">
    <source>
        <dbReference type="ARBA" id="ARBA00006962"/>
    </source>
</evidence>
<keyword evidence="8" id="KW-1185">Reference proteome</keyword>
<proteinExistence type="inferred from homology"/>
<dbReference type="Proteomes" id="UP000242444">
    <property type="component" value="Unassembled WGS sequence"/>
</dbReference>
<dbReference type="Gene3D" id="3.40.50.2000">
    <property type="entry name" value="Glycogen Phosphorylase B"/>
    <property type="match status" value="2"/>
</dbReference>
<dbReference type="GO" id="GO:0017000">
    <property type="term" value="P:antibiotic biosynthetic process"/>
    <property type="evidence" value="ECO:0007669"/>
    <property type="project" value="UniProtKB-ARBA"/>
</dbReference>
<dbReference type="AlphaFoldDB" id="A0A263D072"/>
<sequence length="409" mass="42764">MRVLLTCLPLYSHLVPAVIPAARALGRAGHQVAVATAPAMAGELGRAGIEHLPLPNVIDLARFLTDPAYTNLPGMPGAVTEAGGHRSAAAEPSVSRARSDPGEGVRAYAGPLARIFAEDLLDAAPRWQPDVIVRECNEFGGYLAAERLGLPQAVLDISPFSARNLPAVRDILNAQRAGLGLDTVDTPGRPDRTLLAALVPQQWYPDDIRLPSARSYRLDDTGPGAIALDPAFANLPDDRPLVLAGLGTVALQAIPEAPKLLELLVAALGELPCTGVVALGPGFDPADWTGPRPGNVRLTSFAPQPQLLHSADLFLSHGGFGGVREALRAGTPMAVLPLFGDQQDNADRVAELGLGTRLDPAVVDATSLAEACARLLDDPAPRHRAASMSRRMLACPGTEALAEDIAALA</sequence>
<dbReference type="CDD" id="cd03784">
    <property type="entry name" value="GT1_Gtf-like"/>
    <property type="match status" value="1"/>
</dbReference>
<evidence type="ECO:0000313" key="8">
    <source>
        <dbReference type="Proteomes" id="UP000242444"/>
    </source>
</evidence>
<dbReference type="Pfam" id="PF21036">
    <property type="entry name" value="EryCIII-like_N"/>
    <property type="match status" value="1"/>
</dbReference>
<keyword evidence="3 7" id="KW-0808">Transferase</keyword>
<dbReference type="PANTHER" id="PTHR48050">
    <property type="entry name" value="STEROL 3-BETA-GLUCOSYLTRANSFERASE"/>
    <property type="match status" value="1"/>
</dbReference>
<organism evidence="7 8">
    <name type="scientific">Amycolatopsis antarctica</name>
    <dbReference type="NCBI Taxonomy" id="1854586"/>
    <lineage>
        <taxon>Bacteria</taxon>
        <taxon>Bacillati</taxon>
        <taxon>Actinomycetota</taxon>
        <taxon>Actinomycetes</taxon>
        <taxon>Pseudonocardiales</taxon>
        <taxon>Pseudonocardiaceae</taxon>
        <taxon>Amycolatopsis</taxon>
    </lineage>
</organism>
<dbReference type="InterPro" id="IPR010610">
    <property type="entry name" value="EryCIII-like_C"/>
</dbReference>
<feature type="domain" description="Erythromycin biosynthesis protein CIII-like C-terminal" evidence="5">
    <location>
        <begin position="292"/>
        <end position="408"/>
    </location>
</feature>
<dbReference type="RefSeq" id="WP_094864127.1">
    <property type="nucleotide sequence ID" value="NZ_NKYE01000011.1"/>
</dbReference>
<name>A0A263D072_9PSEU</name>
<keyword evidence="2" id="KW-0328">Glycosyltransferase</keyword>
<protein>
    <submittedName>
        <fullName evidence="7">Glycosyl transferase</fullName>
    </submittedName>
</protein>
<evidence type="ECO:0000256" key="4">
    <source>
        <dbReference type="SAM" id="MobiDB-lite"/>
    </source>
</evidence>
<dbReference type="InterPro" id="IPR048284">
    <property type="entry name" value="EryCIII-like_N"/>
</dbReference>
<comment type="caution">
    <text evidence="7">The sequence shown here is derived from an EMBL/GenBank/DDBJ whole genome shotgun (WGS) entry which is preliminary data.</text>
</comment>
<dbReference type="PANTHER" id="PTHR48050:SF13">
    <property type="entry name" value="STEROL 3-BETA-GLUCOSYLTRANSFERASE UGT80A2"/>
    <property type="match status" value="1"/>
</dbReference>
<dbReference type="InterPro" id="IPR035595">
    <property type="entry name" value="UDP_glycos_trans_CS"/>
</dbReference>
<dbReference type="FunCoup" id="A0A263D072">
    <property type="interactions" value="9"/>
</dbReference>
<dbReference type="OrthoDB" id="6620093at2"/>
<gene>
    <name evidence="7" type="ORF">CFN78_18665</name>
</gene>
<feature type="domain" description="Erythromycin biosynthesis protein CIII-like N-terminal" evidence="6">
    <location>
        <begin position="24"/>
        <end position="155"/>
    </location>
</feature>
<dbReference type="Pfam" id="PF06722">
    <property type="entry name" value="EryCIII-like_C"/>
    <property type="match status" value="1"/>
</dbReference>
<comment type="similarity">
    <text evidence="1">Belongs to the glycosyltransferase 28 family.</text>
</comment>
<evidence type="ECO:0000259" key="6">
    <source>
        <dbReference type="Pfam" id="PF21036"/>
    </source>
</evidence>
<reference evidence="7 8" key="1">
    <citation type="submission" date="2017-07" db="EMBL/GenBank/DDBJ databases">
        <title>Amycolatopsis antarcticus sp. nov., isolated from the surface of an Antarcticus brown macroalga.</title>
        <authorList>
            <person name="Wang J."/>
            <person name="Leiva S."/>
            <person name="Huang J."/>
            <person name="Huang Y."/>
        </authorList>
    </citation>
    <scope>NUCLEOTIDE SEQUENCE [LARGE SCALE GENOMIC DNA]</scope>
    <source>
        <strain evidence="7 8">AU-G6</strain>
    </source>
</reference>
<evidence type="ECO:0000259" key="5">
    <source>
        <dbReference type="Pfam" id="PF06722"/>
    </source>
</evidence>